<evidence type="ECO:0000313" key="8">
    <source>
        <dbReference type="EMBL" id="KAK9160114.1"/>
    </source>
</evidence>
<gene>
    <name evidence="8" type="ORF">Syun_006455</name>
</gene>
<evidence type="ECO:0000259" key="7">
    <source>
        <dbReference type="PROSITE" id="PS50888"/>
    </source>
</evidence>
<proteinExistence type="predicted"/>
<reference evidence="8 9" key="1">
    <citation type="submission" date="2024-01" db="EMBL/GenBank/DDBJ databases">
        <title>Genome assemblies of Stephania.</title>
        <authorList>
            <person name="Yang L."/>
        </authorList>
    </citation>
    <scope>NUCLEOTIDE SEQUENCE [LARGE SCALE GENOMIC DNA]</scope>
    <source>
        <strain evidence="8">YNDBR</strain>
        <tissue evidence="8">Leaf</tissue>
    </source>
</reference>
<evidence type="ECO:0000256" key="3">
    <source>
        <dbReference type="ARBA" id="ARBA00023163"/>
    </source>
</evidence>
<evidence type="ECO:0000256" key="1">
    <source>
        <dbReference type="ARBA" id="ARBA00023015"/>
    </source>
</evidence>
<feature type="domain" description="BHLH" evidence="7">
    <location>
        <begin position="67"/>
        <end position="117"/>
    </location>
</feature>
<dbReference type="PROSITE" id="PS50888">
    <property type="entry name" value="BHLH"/>
    <property type="match status" value="1"/>
</dbReference>
<evidence type="ECO:0000256" key="2">
    <source>
        <dbReference type="ARBA" id="ARBA00023125"/>
    </source>
</evidence>
<keyword evidence="2" id="KW-0238">DNA-binding</keyword>
<feature type="coiled-coil region" evidence="5">
    <location>
        <begin position="118"/>
        <end position="145"/>
    </location>
</feature>
<keyword evidence="4" id="KW-0539">Nucleus</keyword>
<feature type="compositionally biased region" description="Low complexity" evidence="6">
    <location>
        <begin position="158"/>
        <end position="171"/>
    </location>
</feature>
<dbReference type="Proteomes" id="UP001420932">
    <property type="component" value="Unassembled WGS sequence"/>
</dbReference>
<dbReference type="InterPro" id="IPR011598">
    <property type="entry name" value="bHLH_dom"/>
</dbReference>
<evidence type="ECO:0000256" key="6">
    <source>
        <dbReference type="SAM" id="MobiDB-lite"/>
    </source>
</evidence>
<keyword evidence="3" id="KW-0804">Transcription</keyword>
<accession>A0AAP0KYA2</accession>
<feature type="compositionally biased region" description="Polar residues" evidence="6">
    <location>
        <begin position="147"/>
        <end position="157"/>
    </location>
</feature>
<organism evidence="8 9">
    <name type="scientific">Stephania yunnanensis</name>
    <dbReference type="NCBI Taxonomy" id="152371"/>
    <lineage>
        <taxon>Eukaryota</taxon>
        <taxon>Viridiplantae</taxon>
        <taxon>Streptophyta</taxon>
        <taxon>Embryophyta</taxon>
        <taxon>Tracheophyta</taxon>
        <taxon>Spermatophyta</taxon>
        <taxon>Magnoliopsida</taxon>
        <taxon>Ranunculales</taxon>
        <taxon>Menispermaceae</taxon>
        <taxon>Menispermoideae</taxon>
        <taxon>Cissampelideae</taxon>
        <taxon>Stephania</taxon>
    </lineage>
</organism>
<dbReference type="PANTHER" id="PTHR47075">
    <property type="entry name" value="TRANSCRIPTION FACTOR BHLH47"/>
    <property type="match status" value="1"/>
</dbReference>
<dbReference type="GO" id="GO:0046983">
    <property type="term" value="F:protein dimerization activity"/>
    <property type="evidence" value="ECO:0007669"/>
    <property type="project" value="InterPro"/>
</dbReference>
<dbReference type="AlphaFoldDB" id="A0AAP0KYA2"/>
<dbReference type="SUPFAM" id="SSF47459">
    <property type="entry name" value="HLH, helix-loop-helix DNA-binding domain"/>
    <property type="match status" value="1"/>
</dbReference>
<evidence type="ECO:0000256" key="4">
    <source>
        <dbReference type="ARBA" id="ARBA00023242"/>
    </source>
</evidence>
<dbReference type="PANTHER" id="PTHR47075:SF9">
    <property type="entry name" value="TRANSCRIPTION FACTOR BHLH47"/>
    <property type="match status" value="1"/>
</dbReference>
<keyword evidence="1" id="KW-0805">Transcription regulation</keyword>
<evidence type="ECO:0000313" key="9">
    <source>
        <dbReference type="Proteomes" id="UP001420932"/>
    </source>
</evidence>
<dbReference type="Pfam" id="PF23177">
    <property type="entry name" value="bHLH_IRO3"/>
    <property type="match status" value="1"/>
</dbReference>
<keyword evidence="9" id="KW-1185">Reference proteome</keyword>
<keyword evidence="5" id="KW-0175">Coiled coil</keyword>
<dbReference type="InterPro" id="IPR057075">
    <property type="entry name" value="bHLH_IRO3"/>
</dbReference>
<protein>
    <recommendedName>
        <fullName evidence="7">BHLH domain-containing protein</fullName>
    </recommendedName>
</protein>
<dbReference type="EMBL" id="JBBNAF010000003">
    <property type="protein sequence ID" value="KAK9160114.1"/>
    <property type="molecule type" value="Genomic_DNA"/>
</dbReference>
<dbReference type="Gene3D" id="4.10.280.10">
    <property type="entry name" value="Helix-loop-helix DNA-binding domain"/>
    <property type="match status" value="1"/>
</dbReference>
<name>A0AAP0KYA2_9MAGN</name>
<dbReference type="GO" id="GO:0003677">
    <property type="term" value="F:DNA binding"/>
    <property type="evidence" value="ECO:0007669"/>
    <property type="project" value="UniProtKB-KW"/>
</dbReference>
<comment type="caution">
    <text evidence="8">The sequence shown here is derived from an EMBL/GenBank/DDBJ whole genome shotgun (WGS) entry which is preliminary data.</text>
</comment>
<dbReference type="InterPro" id="IPR036638">
    <property type="entry name" value="HLH_DNA-bd_sf"/>
</dbReference>
<sequence>MTQVLLRDRTGYELKKRTGNSDRVDHGFYIAQGPLRGYGAMFPRCGTYCWIPWEVSSQSKKNPGRIPKKIHKAEREKLKRDHLNELFLELGNAFDSTRQNNEKATILIDATRLLRDLLSQISVERNELQDENAILEVEVEKLQTQLHGRTPSDTTWNASSAKSQQASATSSLQDDNMAMPVADSTLQTTPVVAPVYVVPFHYDFKPYSDSETADAPKMLSNVSRPHARCHAYHVVYNDFFTLINNPFSRQHTRSNTYPYMNGPYSSRDAIAYAAIVLFRVFDIALKEIERLSAASSVGSEQVLKQTPGSDESKDITTRPSLIICFWGIEGIHFAEYVALSNGDCGAWSFDVTVTKAL</sequence>
<feature type="region of interest" description="Disordered" evidence="6">
    <location>
        <begin position="147"/>
        <end position="173"/>
    </location>
</feature>
<evidence type="ECO:0000256" key="5">
    <source>
        <dbReference type="SAM" id="Coils"/>
    </source>
</evidence>